<protein>
    <submittedName>
        <fullName evidence="1">Phage tail protein</fullName>
    </submittedName>
</protein>
<comment type="caution">
    <text evidence="1">The sequence shown here is derived from an EMBL/GenBank/DDBJ whole genome shotgun (WGS) entry which is preliminary data.</text>
</comment>
<keyword evidence="2" id="KW-1185">Reference proteome</keyword>
<evidence type="ECO:0000313" key="1">
    <source>
        <dbReference type="EMBL" id="MCO1333143.1"/>
    </source>
</evidence>
<dbReference type="InterPro" id="IPR009734">
    <property type="entry name" value="Myoviridae_GpU"/>
</dbReference>
<gene>
    <name evidence="1" type="ORF">MO867_02200</name>
</gene>
<evidence type="ECO:0000313" key="2">
    <source>
        <dbReference type="Proteomes" id="UP001139028"/>
    </source>
</evidence>
<reference evidence="1" key="1">
    <citation type="journal article" date="2022" name="Arch. Microbiol.">
        <title>Microbulbifer okhotskensis sp. nov., isolated from a deep bottom sediment of the Okhotsk Sea.</title>
        <authorList>
            <person name="Romanenko L."/>
            <person name="Kurilenko V."/>
            <person name="Otstavnykh N."/>
            <person name="Velansky P."/>
            <person name="Isaeva M."/>
            <person name="Mikhailov V."/>
        </authorList>
    </citation>
    <scope>NUCLEOTIDE SEQUENCE</scope>
    <source>
        <strain evidence="1">OS29</strain>
    </source>
</reference>
<proteinExistence type="predicted"/>
<accession>A0A9X2EP43</accession>
<dbReference type="Proteomes" id="UP001139028">
    <property type="component" value="Unassembled WGS sequence"/>
</dbReference>
<sequence>MSETMMALGRYRFSIDSAAYQELKHSQAYRWQAQERLQRRPAMQFLGAGEESIEFSGVIYPHFKGGLKQLDAMRIEASKGQPLLLVDGLGFVWGQWVITQIDEGQSFFQGNGQPLKQSFQLKLVNYGADN</sequence>
<name>A0A9X2EP43_9GAMM</name>
<dbReference type="RefSeq" id="WP_252464312.1">
    <property type="nucleotide sequence ID" value="NZ_JALBWM010000005.1"/>
</dbReference>
<dbReference type="Pfam" id="PF06995">
    <property type="entry name" value="Phage_P2_GpU"/>
    <property type="match status" value="1"/>
</dbReference>
<dbReference type="PIRSF" id="PIRSF029208">
    <property type="entry name" value="Phage_tail_GPU"/>
    <property type="match status" value="1"/>
</dbReference>
<organism evidence="1 2">
    <name type="scientific">Microbulbifer okhotskensis</name>
    <dbReference type="NCBI Taxonomy" id="2926617"/>
    <lineage>
        <taxon>Bacteria</taxon>
        <taxon>Pseudomonadati</taxon>
        <taxon>Pseudomonadota</taxon>
        <taxon>Gammaproteobacteria</taxon>
        <taxon>Cellvibrionales</taxon>
        <taxon>Microbulbiferaceae</taxon>
        <taxon>Microbulbifer</taxon>
    </lineage>
</organism>
<dbReference type="AlphaFoldDB" id="A0A9X2EP43"/>
<dbReference type="InterPro" id="IPR016912">
    <property type="entry name" value="Phage_P2_GpU"/>
</dbReference>
<dbReference type="EMBL" id="JALBWM010000005">
    <property type="protein sequence ID" value="MCO1333143.1"/>
    <property type="molecule type" value="Genomic_DNA"/>
</dbReference>